<evidence type="ECO:0000256" key="3">
    <source>
        <dbReference type="ARBA" id="ARBA00022884"/>
    </source>
</evidence>
<dbReference type="Proteomes" id="UP001209083">
    <property type="component" value="Chromosome"/>
</dbReference>
<proteinExistence type="inferred from homology"/>
<dbReference type="InterPro" id="IPR035926">
    <property type="entry name" value="NusB-like_sf"/>
</dbReference>
<keyword evidence="4 6" id="KW-0805">Transcription regulation</keyword>
<comment type="function">
    <text evidence="6">Involved in transcription antitermination. Required for transcription of ribosomal RNA (rRNA) genes. Binds specifically to the boxA antiterminator sequence of the ribosomal RNA (rrn) operons.</text>
</comment>
<dbReference type="Gene3D" id="1.10.940.10">
    <property type="entry name" value="NusB-like"/>
    <property type="match status" value="1"/>
</dbReference>
<keyword evidence="2 6" id="KW-0889">Transcription antitermination</keyword>
<keyword evidence="3 6" id="KW-0694">RNA-binding</keyword>
<evidence type="ECO:0000256" key="6">
    <source>
        <dbReference type="HAMAP-Rule" id="MF_00073"/>
    </source>
</evidence>
<protein>
    <recommendedName>
        <fullName evidence="6">Transcription antitermination protein NusB</fullName>
    </recommendedName>
    <alternativeName>
        <fullName evidence="6">Antitermination factor NusB</fullName>
    </alternativeName>
</protein>
<evidence type="ECO:0000256" key="2">
    <source>
        <dbReference type="ARBA" id="ARBA00022814"/>
    </source>
</evidence>
<keyword evidence="5 6" id="KW-0804">Transcription</keyword>
<comment type="similarity">
    <text evidence="1 6">Belongs to the NusB family.</text>
</comment>
<feature type="domain" description="NusB/RsmB/TIM44" evidence="7">
    <location>
        <begin position="6"/>
        <end position="128"/>
    </location>
</feature>
<dbReference type="NCBIfam" id="TIGR01951">
    <property type="entry name" value="nusB"/>
    <property type="match status" value="1"/>
</dbReference>
<dbReference type="InterPro" id="IPR006027">
    <property type="entry name" value="NusB_RsmB_TIM44"/>
</dbReference>
<name>A0ABY8QXQ0_9MICO</name>
<evidence type="ECO:0000256" key="1">
    <source>
        <dbReference type="ARBA" id="ARBA00005952"/>
    </source>
</evidence>
<evidence type="ECO:0000259" key="7">
    <source>
        <dbReference type="Pfam" id="PF01029"/>
    </source>
</evidence>
<dbReference type="InterPro" id="IPR011605">
    <property type="entry name" value="NusB_fam"/>
</dbReference>
<accession>A0ABY8QXQ0</accession>
<dbReference type="SUPFAM" id="SSF48013">
    <property type="entry name" value="NusB-like"/>
    <property type="match status" value="1"/>
</dbReference>
<dbReference type="EMBL" id="CP090958">
    <property type="protein sequence ID" value="WGW13800.1"/>
    <property type="molecule type" value="Genomic_DNA"/>
</dbReference>
<evidence type="ECO:0000256" key="5">
    <source>
        <dbReference type="ARBA" id="ARBA00023163"/>
    </source>
</evidence>
<organism evidence="8 9">
    <name type="scientific">Saxibacter everestensis</name>
    <dbReference type="NCBI Taxonomy" id="2909229"/>
    <lineage>
        <taxon>Bacteria</taxon>
        <taxon>Bacillati</taxon>
        <taxon>Actinomycetota</taxon>
        <taxon>Actinomycetes</taxon>
        <taxon>Micrococcales</taxon>
        <taxon>Brevibacteriaceae</taxon>
        <taxon>Saxibacter</taxon>
    </lineage>
</organism>
<keyword evidence="9" id="KW-1185">Reference proteome</keyword>
<gene>
    <name evidence="6 8" type="primary">nusB</name>
    <name evidence="8" type="ORF">LWF01_08670</name>
</gene>
<sequence length="136" mass="15283">MSARSKARKRALDVLYEAEQREIAPLAMLQERSTDTEYPMRAYAAEIVQGVAAHQDEIDEYLETYSQGWSLQRMPAVDRAILRVGAWEVLYNDDVPDKVALDEAVDLARLVSTDESPNFVNGLLGRIMDLKPSLGL</sequence>
<evidence type="ECO:0000313" key="9">
    <source>
        <dbReference type="Proteomes" id="UP001209083"/>
    </source>
</evidence>
<evidence type="ECO:0000313" key="8">
    <source>
        <dbReference type="EMBL" id="WGW13800.1"/>
    </source>
</evidence>
<evidence type="ECO:0000256" key="4">
    <source>
        <dbReference type="ARBA" id="ARBA00023015"/>
    </source>
</evidence>
<dbReference type="PANTHER" id="PTHR11078">
    <property type="entry name" value="N UTILIZATION SUBSTANCE PROTEIN B-RELATED"/>
    <property type="match status" value="1"/>
</dbReference>
<dbReference type="Pfam" id="PF01029">
    <property type="entry name" value="NusB"/>
    <property type="match status" value="1"/>
</dbReference>
<reference evidence="8 9" key="1">
    <citation type="submission" date="2023-05" db="EMBL/GenBank/DDBJ databases">
        <title>Lithophilousrod everest ZFBP1038 complete genpme.</title>
        <authorList>
            <person name="Tian M."/>
        </authorList>
    </citation>
    <scope>NUCLEOTIDE SEQUENCE [LARGE SCALE GENOMIC DNA]</scope>
    <source>
        <strain evidence="8 9">ZFBP1038</strain>
    </source>
</reference>
<dbReference type="RefSeq" id="WP_349640623.1">
    <property type="nucleotide sequence ID" value="NZ_CP090958.1"/>
</dbReference>
<dbReference type="PANTHER" id="PTHR11078:SF3">
    <property type="entry name" value="ANTITERMINATION NUSB DOMAIN-CONTAINING PROTEIN"/>
    <property type="match status" value="1"/>
</dbReference>
<dbReference type="HAMAP" id="MF_00073">
    <property type="entry name" value="NusB"/>
    <property type="match status" value="1"/>
</dbReference>